<name>A0A839ES16_9HYPH</name>
<keyword evidence="4 7" id="KW-0812">Transmembrane</keyword>
<dbReference type="CDD" id="cd06261">
    <property type="entry name" value="TM_PBP2"/>
    <property type="match status" value="1"/>
</dbReference>
<feature type="transmembrane region" description="Helical" evidence="7">
    <location>
        <begin position="107"/>
        <end position="129"/>
    </location>
</feature>
<keyword evidence="5 7" id="KW-1133">Transmembrane helix</keyword>
<feature type="transmembrane region" description="Helical" evidence="7">
    <location>
        <begin position="182"/>
        <end position="202"/>
    </location>
</feature>
<dbReference type="AlphaFoldDB" id="A0A839ES16"/>
<proteinExistence type="inferred from homology"/>
<accession>A0A839ES16</accession>
<dbReference type="PANTHER" id="PTHR43163">
    <property type="entry name" value="DIPEPTIDE TRANSPORT SYSTEM PERMEASE PROTEIN DPPB-RELATED"/>
    <property type="match status" value="1"/>
</dbReference>
<dbReference type="Gene3D" id="1.10.3720.10">
    <property type="entry name" value="MetI-like"/>
    <property type="match status" value="1"/>
</dbReference>
<feature type="transmembrane region" description="Helical" evidence="7">
    <location>
        <begin position="12"/>
        <end position="30"/>
    </location>
</feature>
<organism evidence="9 10">
    <name type="scientific">Phyllobacterium myrsinacearum</name>
    <dbReference type="NCBI Taxonomy" id="28101"/>
    <lineage>
        <taxon>Bacteria</taxon>
        <taxon>Pseudomonadati</taxon>
        <taxon>Pseudomonadota</taxon>
        <taxon>Alphaproteobacteria</taxon>
        <taxon>Hyphomicrobiales</taxon>
        <taxon>Phyllobacteriaceae</taxon>
        <taxon>Phyllobacterium</taxon>
    </lineage>
</organism>
<evidence type="ECO:0000256" key="3">
    <source>
        <dbReference type="ARBA" id="ARBA00022475"/>
    </source>
</evidence>
<comment type="subcellular location">
    <subcellularLocation>
        <location evidence="1 7">Cell membrane</location>
        <topology evidence="1 7">Multi-pass membrane protein</topology>
    </subcellularLocation>
</comment>
<comment type="similarity">
    <text evidence="7">Belongs to the binding-protein-dependent transport system permease family.</text>
</comment>
<dbReference type="EMBL" id="JACGXN010000011">
    <property type="protein sequence ID" value="MBA8880988.1"/>
    <property type="molecule type" value="Genomic_DNA"/>
</dbReference>
<evidence type="ECO:0000256" key="2">
    <source>
        <dbReference type="ARBA" id="ARBA00022448"/>
    </source>
</evidence>
<evidence type="ECO:0000256" key="6">
    <source>
        <dbReference type="ARBA" id="ARBA00023136"/>
    </source>
</evidence>
<dbReference type="Proteomes" id="UP000549052">
    <property type="component" value="Unassembled WGS sequence"/>
</dbReference>
<protein>
    <submittedName>
        <fullName evidence="9">Peptide/nickel transport system permease protein</fullName>
    </submittedName>
</protein>
<dbReference type="RefSeq" id="WP_182551618.1">
    <property type="nucleotide sequence ID" value="NZ_JACGXN010000011.1"/>
</dbReference>
<feature type="transmembrane region" description="Helical" evidence="7">
    <location>
        <begin position="150"/>
        <end position="176"/>
    </location>
</feature>
<dbReference type="InterPro" id="IPR035906">
    <property type="entry name" value="MetI-like_sf"/>
</dbReference>
<evidence type="ECO:0000256" key="1">
    <source>
        <dbReference type="ARBA" id="ARBA00004651"/>
    </source>
</evidence>
<dbReference type="GO" id="GO:0055085">
    <property type="term" value="P:transmembrane transport"/>
    <property type="evidence" value="ECO:0007669"/>
    <property type="project" value="InterPro"/>
</dbReference>
<evidence type="ECO:0000256" key="7">
    <source>
        <dbReference type="RuleBase" id="RU363032"/>
    </source>
</evidence>
<feature type="domain" description="ABC transmembrane type-1" evidence="8">
    <location>
        <begin position="102"/>
        <end position="307"/>
    </location>
</feature>
<keyword evidence="6 7" id="KW-0472">Membrane</keyword>
<dbReference type="PANTHER" id="PTHR43163:SF3">
    <property type="entry name" value="PEPTIDE ABC TRANSPORTER PERMEASE PROTEIN"/>
    <property type="match status" value="1"/>
</dbReference>
<dbReference type="InterPro" id="IPR000515">
    <property type="entry name" value="MetI-like"/>
</dbReference>
<evidence type="ECO:0000313" key="9">
    <source>
        <dbReference type="EMBL" id="MBA8880988.1"/>
    </source>
</evidence>
<evidence type="ECO:0000259" key="8">
    <source>
        <dbReference type="PROSITE" id="PS50928"/>
    </source>
</evidence>
<dbReference type="Pfam" id="PF00528">
    <property type="entry name" value="BPD_transp_1"/>
    <property type="match status" value="1"/>
</dbReference>
<reference evidence="9 10" key="1">
    <citation type="submission" date="2020-07" db="EMBL/GenBank/DDBJ databases">
        <title>Genomic Encyclopedia of Type Strains, Phase IV (KMG-V): Genome sequencing to study the core and pangenomes of soil and plant-associated prokaryotes.</title>
        <authorList>
            <person name="Whitman W."/>
        </authorList>
    </citation>
    <scope>NUCLEOTIDE SEQUENCE [LARGE SCALE GENOMIC DNA]</scope>
    <source>
        <strain evidence="9 10">AN3</strain>
    </source>
</reference>
<evidence type="ECO:0000256" key="4">
    <source>
        <dbReference type="ARBA" id="ARBA00022692"/>
    </source>
</evidence>
<dbReference type="GO" id="GO:0005886">
    <property type="term" value="C:plasma membrane"/>
    <property type="evidence" value="ECO:0007669"/>
    <property type="project" value="UniProtKB-SubCell"/>
</dbReference>
<dbReference type="SUPFAM" id="SSF161098">
    <property type="entry name" value="MetI-like"/>
    <property type="match status" value="1"/>
</dbReference>
<sequence>MGSIMNMLGRRLILSFAILSLTSLIVFLGTEVLPGDAITATIPAEELAFYTPEQLADLRKEYGLDRPLPVRFLEVWERLFTFDFGTTLIKKEPVLDHIAHPMINSGILAGLAMLVMLGLVLVLGILASLKPGGRLDTAISATTLFTYSMPDFVVGNVFVVIFAVWLGLTPAVIFAPTNAPKLTILLASLLPVAALCIHGAAYQFRLLRAGMVEALNSDYVERARLAGLPTWYICIRHALPVAMIPMLNGTAQFVAGLLSGSVVVETVFKYPGVGSELLRALAQREIPTIQAIAFLAALAVVTANFIADLAILGLDPRVRASAQHG</sequence>
<keyword evidence="2 7" id="KW-0813">Transport</keyword>
<evidence type="ECO:0000313" key="10">
    <source>
        <dbReference type="Proteomes" id="UP000549052"/>
    </source>
</evidence>
<dbReference type="PROSITE" id="PS50928">
    <property type="entry name" value="ABC_TM1"/>
    <property type="match status" value="1"/>
</dbReference>
<comment type="caution">
    <text evidence="9">The sequence shown here is derived from an EMBL/GenBank/DDBJ whole genome shotgun (WGS) entry which is preliminary data.</text>
</comment>
<feature type="transmembrane region" description="Helical" evidence="7">
    <location>
        <begin position="291"/>
        <end position="314"/>
    </location>
</feature>
<evidence type="ECO:0000256" key="5">
    <source>
        <dbReference type="ARBA" id="ARBA00022989"/>
    </source>
</evidence>
<keyword evidence="10" id="KW-1185">Reference proteome</keyword>
<keyword evidence="3" id="KW-1003">Cell membrane</keyword>
<gene>
    <name evidence="9" type="ORF">FHW16_004723</name>
</gene>